<gene>
    <name evidence="2" type="ORF">GP486_007341</name>
</gene>
<organism evidence="2 3">
    <name type="scientific">Trichoglossum hirsutum</name>
    <dbReference type="NCBI Taxonomy" id="265104"/>
    <lineage>
        <taxon>Eukaryota</taxon>
        <taxon>Fungi</taxon>
        <taxon>Dikarya</taxon>
        <taxon>Ascomycota</taxon>
        <taxon>Pezizomycotina</taxon>
        <taxon>Geoglossomycetes</taxon>
        <taxon>Geoglossales</taxon>
        <taxon>Geoglossaceae</taxon>
        <taxon>Trichoglossum</taxon>
    </lineage>
</organism>
<comment type="caution">
    <text evidence="2">The sequence shown here is derived from an EMBL/GenBank/DDBJ whole genome shotgun (WGS) entry which is preliminary data.</text>
</comment>
<accession>A0A9P8L6X2</accession>
<name>A0A9P8L6X2_9PEZI</name>
<reference evidence="2" key="1">
    <citation type="submission" date="2021-03" db="EMBL/GenBank/DDBJ databases">
        <title>Comparative genomics and phylogenomic investigation of the class Geoglossomycetes provide insights into ecological specialization and systematics.</title>
        <authorList>
            <person name="Melie T."/>
            <person name="Pirro S."/>
            <person name="Miller A.N."/>
            <person name="Quandt A."/>
        </authorList>
    </citation>
    <scope>NUCLEOTIDE SEQUENCE</scope>
    <source>
        <strain evidence="2">CAQ_001_2017</strain>
    </source>
</reference>
<dbReference type="InterPro" id="IPR008701">
    <property type="entry name" value="NPP1"/>
</dbReference>
<feature type="non-terminal residue" evidence="2">
    <location>
        <position position="1"/>
    </location>
</feature>
<proteinExistence type="predicted"/>
<dbReference type="AlphaFoldDB" id="A0A9P8L6X2"/>
<sequence length="242" mass="26503">SACYPESAIKIGSNPPEKNPGTDGDLGPAGIWPGVDCTDPGPYNGAYSKGNPFPLYVTAKYCSSLKQWRVTYSAYYVHDGVMSEGHRHDWESATVVWKDNGDNLWQRNALILSQHSGHAIYGWGDINSVDGEGDVRDESTGAYKAHPKVYVGFFKHPGFINRDTHLLTLDLTPAQRGSEYRSNDWYYIPTPGDLKPGSVIGDWNAPNNIWNYGHANSSPFNINGGKNGARDICDFAGSGDDV</sequence>
<evidence type="ECO:0000313" key="3">
    <source>
        <dbReference type="Proteomes" id="UP000750711"/>
    </source>
</evidence>
<keyword evidence="3" id="KW-1185">Reference proteome</keyword>
<dbReference type="EMBL" id="JAGHQM010002019">
    <property type="protein sequence ID" value="KAH0551444.1"/>
    <property type="molecule type" value="Genomic_DNA"/>
</dbReference>
<evidence type="ECO:0000313" key="2">
    <source>
        <dbReference type="EMBL" id="KAH0551444.1"/>
    </source>
</evidence>
<evidence type="ECO:0000256" key="1">
    <source>
        <dbReference type="SAM" id="MobiDB-lite"/>
    </source>
</evidence>
<protein>
    <submittedName>
        <fullName evidence="2">Uncharacterized protein</fullName>
    </submittedName>
</protein>
<dbReference type="Proteomes" id="UP000750711">
    <property type="component" value="Unassembled WGS sequence"/>
</dbReference>
<dbReference type="Pfam" id="PF05630">
    <property type="entry name" value="NPP1"/>
    <property type="match status" value="1"/>
</dbReference>
<feature type="region of interest" description="Disordered" evidence="1">
    <location>
        <begin position="1"/>
        <end position="29"/>
    </location>
</feature>